<reference evidence="2" key="1">
    <citation type="submission" date="2018-03" db="EMBL/GenBank/DDBJ databases">
        <authorList>
            <person name="Batty M. E."/>
            <person name="Batty M E."/>
        </authorList>
    </citation>
    <scope>NUCLEOTIDE SEQUENCE [LARGE SCALE GENOMIC DNA]</scope>
</reference>
<organism evidence="1 2">
    <name type="scientific">Orientia tsutsugamushi</name>
    <name type="common">Rickettsia tsutsugamushi</name>
    <dbReference type="NCBI Taxonomy" id="784"/>
    <lineage>
        <taxon>Bacteria</taxon>
        <taxon>Pseudomonadati</taxon>
        <taxon>Pseudomonadota</taxon>
        <taxon>Alphaproteobacteria</taxon>
        <taxon>Rickettsiales</taxon>
        <taxon>Rickettsiaceae</taxon>
        <taxon>Rickettsieae</taxon>
        <taxon>Orientia</taxon>
    </lineage>
</organism>
<dbReference type="Proteomes" id="UP000244889">
    <property type="component" value="Unassembled WGS sequence"/>
</dbReference>
<name>A0A2R8F2K5_ORITS</name>
<dbReference type="EMBL" id="OOHR01000015">
    <property type="protein sequence ID" value="SPM45662.1"/>
    <property type="molecule type" value="Genomic_DNA"/>
</dbReference>
<accession>A0A2R8F2K5</accession>
<proteinExistence type="predicted"/>
<protein>
    <submittedName>
        <fullName evidence="1">Uncharacterized protein</fullName>
    </submittedName>
</protein>
<evidence type="ECO:0000313" key="2">
    <source>
        <dbReference type="Proteomes" id="UP000244889"/>
    </source>
</evidence>
<evidence type="ECO:0000313" key="1">
    <source>
        <dbReference type="EMBL" id="SPM45662.1"/>
    </source>
</evidence>
<dbReference type="AlphaFoldDB" id="A0A2R8F2K5"/>
<gene>
    <name evidence="1" type="ORF">FPW1038_01880</name>
</gene>
<sequence length="36" mass="4288">MVIRVMMLMVLLFVNNANANAFFWISKKLLFLSHFQ</sequence>